<dbReference type="InterPro" id="IPR036568">
    <property type="entry name" value="GGCT-like_sf"/>
</dbReference>
<dbReference type="EMBL" id="JAINZZ010000007">
    <property type="protein sequence ID" value="MBY8877749.1"/>
    <property type="molecule type" value="Genomic_DNA"/>
</dbReference>
<dbReference type="InterPro" id="IPR009288">
    <property type="entry name" value="AIG2-like_dom"/>
</dbReference>
<name>A0ABS7Q3M6_9ACTN</name>
<gene>
    <name evidence="3" type="ORF">K7862_08905</name>
</gene>
<evidence type="ECO:0000313" key="4">
    <source>
        <dbReference type="Proteomes" id="UP000778578"/>
    </source>
</evidence>
<dbReference type="InterPro" id="IPR013024">
    <property type="entry name" value="GGCT-like"/>
</dbReference>
<comment type="caution">
    <text evidence="3">The sequence shown here is derived from an EMBL/GenBank/DDBJ whole genome shotgun (WGS) entry which is preliminary data.</text>
</comment>
<protein>
    <submittedName>
        <fullName evidence="3">Gamma-glutamylcyclotransferase</fullName>
    </submittedName>
</protein>
<dbReference type="CDD" id="cd06661">
    <property type="entry name" value="GGCT_like"/>
    <property type="match status" value="1"/>
</dbReference>
<keyword evidence="4" id="KW-1185">Reference proteome</keyword>
<dbReference type="SUPFAM" id="SSF110857">
    <property type="entry name" value="Gamma-glutamyl cyclotransferase-like"/>
    <property type="match status" value="1"/>
</dbReference>
<dbReference type="Proteomes" id="UP000778578">
    <property type="component" value="Unassembled WGS sequence"/>
</dbReference>
<dbReference type="Pfam" id="PF06094">
    <property type="entry name" value="GGACT"/>
    <property type="match status" value="1"/>
</dbReference>
<feature type="domain" description="Gamma-glutamylcyclotransferase AIG2-like" evidence="2">
    <location>
        <begin position="58"/>
        <end position="185"/>
    </location>
</feature>
<evidence type="ECO:0000313" key="3">
    <source>
        <dbReference type="EMBL" id="MBY8877749.1"/>
    </source>
</evidence>
<reference evidence="3 4" key="1">
    <citation type="submission" date="2021-08" db="EMBL/GenBank/DDBJ databases">
        <title>WGS of actinomycetes from Thailand.</title>
        <authorList>
            <person name="Thawai C."/>
        </authorList>
    </citation>
    <scope>NUCLEOTIDE SEQUENCE [LARGE SCALE GENOMIC DNA]</scope>
    <source>
        <strain evidence="3 4">PLK6-54</strain>
    </source>
</reference>
<evidence type="ECO:0000259" key="2">
    <source>
        <dbReference type="Pfam" id="PF06094"/>
    </source>
</evidence>
<dbReference type="Gene3D" id="3.10.490.10">
    <property type="entry name" value="Gamma-glutamyl cyclotransferase-like"/>
    <property type="match status" value="1"/>
</dbReference>
<organism evidence="3 4">
    <name type="scientific">Actinacidiphila acidipaludis</name>
    <dbReference type="NCBI Taxonomy" id="2873382"/>
    <lineage>
        <taxon>Bacteria</taxon>
        <taxon>Bacillati</taxon>
        <taxon>Actinomycetota</taxon>
        <taxon>Actinomycetes</taxon>
        <taxon>Kitasatosporales</taxon>
        <taxon>Streptomycetaceae</taxon>
        <taxon>Actinacidiphila</taxon>
    </lineage>
</organism>
<evidence type="ECO:0000256" key="1">
    <source>
        <dbReference type="SAM" id="MobiDB-lite"/>
    </source>
</evidence>
<sequence length="189" mass="19939">MVPAAAPQHAAGRHTCGAGPAPPPPRRATQRWITVGGTSDNAPTPHPEARVTERHLPFFVYGTLRAGERNHALLAGRTASWTPATLPGTLLFEGPGYPFAVADPAGAAVVHGDVVDIPPEHFARVLADLDRLESYAPDDPGSLYLRVVRDVHTARGPRAAWLYLAGPSLAADLLDSAHPIPTGTWPLPG</sequence>
<accession>A0ABS7Q3M6</accession>
<feature type="region of interest" description="Disordered" evidence="1">
    <location>
        <begin position="1"/>
        <end position="29"/>
    </location>
</feature>
<proteinExistence type="predicted"/>